<feature type="region of interest" description="Disordered" evidence="1">
    <location>
        <begin position="58"/>
        <end position="94"/>
    </location>
</feature>
<organism evidence="2 3">
    <name type="scientific">Ranatra chinensis</name>
    <dbReference type="NCBI Taxonomy" id="642074"/>
    <lineage>
        <taxon>Eukaryota</taxon>
        <taxon>Metazoa</taxon>
        <taxon>Ecdysozoa</taxon>
        <taxon>Arthropoda</taxon>
        <taxon>Hexapoda</taxon>
        <taxon>Insecta</taxon>
        <taxon>Pterygota</taxon>
        <taxon>Neoptera</taxon>
        <taxon>Paraneoptera</taxon>
        <taxon>Hemiptera</taxon>
        <taxon>Heteroptera</taxon>
        <taxon>Panheteroptera</taxon>
        <taxon>Nepomorpha</taxon>
        <taxon>Nepidae</taxon>
        <taxon>Ranatrinae</taxon>
        <taxon>Ranatra</taxon>
    </lineage>
</organism>
<sequence length="135" mass="15043">MDVPIIRTESYEGEGSDDARSKKKRRNTTKYEFRGSQSHRCSLITIKDGDSGRTTVRWSSVRTTPDRKPSSANGGFKIITSPTNADSSPPSTAKEVSANFNIKFDKFERIYKEREATIGGYALLYPPICNVALLC</sequence>
<proteinExistence type="predicted"/>
<gene>
    <name evidence="2" type="ORF">AAG570_003527</name>
</gene>
<evidence type="ECO:0000256" key="1">
    <source>
        <dbReference type="SAM" id="MobiDB-lite"/>
    </source>
</evidence>
<feature type="region of interest" description="Disordered" evidence="1">
    <location>
        <begin position="1"/>
        <end position="32"/>
    </location>
</feature>
<accession>A0ABD0Y4K7</accession>
<reference evidence="2 3" key="1">
    <citation type="submission" date="2024-07" db="EMBL/GenBank/DDBJ databases">
        <title>Chromosome-level genome assembly of the water stick insect Ranatra chinensis (Heteroptera: Nepidae).</title>
        <authorList>
            <person name="Liu X."/>
        </authorList>
    </citation>
    <scope>NUCLEOTIDE SEQUENCE [LARGE SCALE GENOMIC DNA]</scope>
    <source>
        <strain evidence="2">Cailab_2021Rc</strain>
        <tissue evidence="2">Muscle</tissue>
    </source>
</reference>
<comment type="caution">
    <text evidence="2">The sequence shown here is derived from an EMBL/GenBank/DDBJ whole genome shotgun (WGS) entry which is preliminary data.</text>
</comment>
<dbReference type="AlphaFoldDB" id="A0ABD0Y4K7"/>
<dbReference type="EMBL" id="JBFDAA010000014">
    <property type="protein sequence ID" value="KAL1122121.1"/>
    <property type="molecule type" value="Genomic_DNA"/>
</dbReference>
<keyword evidence="3" id="KW-1185">Reference proteome</keyword>
<protein>
    <submittedName>
        <fullName evidence="2">Uncharacterized protein</fullName>
    </submittedName>
</protein>
<name>A0ABD0Y4K7_9HEMI</name>
<evidence type="ECO:0000313" key="2">
    <source>
        <dbReference type="EMBL" id="KAL1122121.1"/>
    </source>
</evidence>
<feature type="compositionally biased region" description="Polar residues" evidence="1">
    <location>
        <begin position="80"/>
        <end position="91"/>
    </location>
</feature>
<evidence type="ECO:0000313" key="3">
    <source>
        <dbReference type="Proteomes" id="UP001558652"/>
    </source>
</evidence>
<dbReference type="Proteomes" id="UP001558652">
    <property type="component" value="Unassembled WGS sequence"/>
</dbReference>